<protein>
    <submittedName>
        <fullName evidence="2">Alpha-D-kanosaminyltransferase</fullName>
        <ecNumber evidence="2">2.4.1.301</ecNumber>
    </submittedName>
</protein>
<dbReference type="InterPro" id="IPR028098">
    <property type="entry name" value="Glyco_trans_4-like_N"/>
</dbReference>
<name>A0A245ZNY0_9SPHN</name>
<keyword evidence="3" id="KW-1185">Reference proteome</keyword>
<gene>
    <name evidence="2" type="primary">kanE_1</name>
    <name evidence="2" type="ORF">SPDO_14600</name>
</gene>
<dbReference type="GO" id="GO:0016757">
    <property type="term" value="F:glycosyltransferase activity"/>
    <property type="evidence" value="ECO:0007669"/>
    <property type="project" value="UniProtKB-KW"/>
</dbReference>
<dbReference type="Pfam" id="PF13439">
    <property type="entry name" value="Glyco_transf_4"/>
    <property type="match status" value="1"/>
</dbReference>
<reference evidence="2 3" key="1">
    <citation type="submission" date="2017-03" db="EMBL/GenBank/DDBJ databases">
        <title>Genome sequence of Sphingomonas dokdonensis DSM 21029.</title>
        <authorList>
            <person name="Poehlein A."/>
            <person name="Wuebbeler J.H."/>
            <person name="Steinbuechel A."/>
            <person name="Daniel R."/>
        </authorList>
    </citation>
    <scope>NUCLEOTIDE SEQUENCE [LARGE SCALE GENOMIC DNA]</scope>
    <source>
        <strain evidence="2 3">DSM 21029</strain>
    </source>
</reference>
<evidence type="ECO:0000313" key="3">
    <source>
        <dbReference type="Proteomes" id="UP000197290"/>
    </source>
</evidence>
<dbReference type="Pfam" id="PF13692">
    <property type="entry name" value="Glyco_trans_1_4"/>
    <property type="match status" value="1"/>
</dbReference>
<evidence type="ECO:0000313" key="2">
    <source>
        <dbReference type="EMBL" id="OWK31451.1"/>
    </source>
</evidence>
<dbReference type="CDD" id="cd03801">
    <property type="entry name" value="GT4_PimA-like"/>
    <property type="match status" value="1"/>
</dbReference>
<dbReference type="EC" id="2.4.1.301" evidence="2"/>
<dbReference type="AlphaFoldDB" id="A0A245ZNY0"/>
<dbReference type="EMBL" id="NBBI01000002">
    <property type="protein sequence ID" value="OWK31451.1"/>
    <property type="molecule type" value="Genomic_DNA"/>
</dbReference>
<dbReference type="Proteomes" id="UP000197290">
    <property type="component" value="Unassembled WGS sequence"/>
</dbReference>
<dbReference type="RefSeq" id="WP_143559607.1">
    <property type="nucleotide sequence ID" value="NZ_NBBI01000002.1"/>
</dbReference>
<accession>A0A245ZNY0</accession>
<proteinExistence type="predicted"/>
<organism evidence="2 3">
    <name type="scientific">Sphingomonas dokdonensis</name>
    <dbReference type="NCBI Taxonomy" id="344880"/>
    <lineage>
        <taxon>Bacteria</taxon>
        <taxon>Pseudomonadati</taxon>
        <taxon>Pseudomonadota</taxon>
        <taxon>Alphaproteobacteria</taxon>
        <taxon>Sphingomonadales</taxon>
        <taxon>Sphingomonadaceae</taxon>
        <taxon>Sphingomonas</taxon>
    </lineage>
</organism>
<keyword evidence="2" id="KW-0808">Transferase</keyword>
<dbReference type="SUPFAM" id="SSF53756">
    <property type="entry name" value="UDP-Glycosyltransferase/glycogen phosphorylase"/>
    <property type="match status" value="1"/>
</dbReference>
<comment type="caution">
    <text evidence="2">The sequence shown here is derived from an EMBL/GenBank/DDBJ whole genome shotgun (WGS) entry which is preliminary data.</text>
</comment>
<sequence>MSASPHRILMVAPHFEEYALRLSAALADRAEVLLVIDTSVLATEFADRDMPSHPRLQLSHNSFAIPAELVRLLADLRRFRPDVLHWQEPSGFIKAGFAAASVIAARRATRTAVTIHDPVPHAGRDAGVAARLAALRRFTRRRVDRLFLHGPACVAQYQRAYLRSETPDPRVRLTEHGILLPPPTRNPTPPDFRALMFGRMEAYKGLDTLAAALEILAGEGRPLAIDIAGNGPELDRLEPRLSQLPGTIVTNMFVPARSLINRIGAASCVLLPYKEASQSGVLAAAFSNGRFVIATQVGGLVDLVEQGTNGLLVPPDDPAALAAALAHAADDPSLCRQLCDGAAHTAAQRLDWGRIAEQLLLDY</sequence>
<dbReference type="Gene3D" id="3.40.50.2000">
    <property type="entry name" value="Glycogen Phosphorylase B"/>
    <property type="match status" value="2"/>
</dbReference>
<evidence type="ECO:0000259" key="1">
    <source>
        <dbReference type="Pfam" id="PF13439"/>
    </source>
</evidence>
<dbReference type="OrthoDB" id="9790710at2"/>
<dbReference type="PANTHER" id="PTHR12526">
    <property type="entry name" value="GLYCOSYLTRANSFERASE"/>
    <property type="match status" value="1"/>
</dbReference>
<feature type="domain" description="Glycosyltransferase subfamily 4-like N-terminal" evidence="1">
    <location>
        <begin position="16"/>
        <end position="164"/>
    </location>
</feature>
<keyword evidence="2" id="KW-0328">Glycosyltransferase</keyword>